<dbReference type="InterPro" id="IPR044926">
    <property type="entry name" value="RGS_subdomain_2"/>
</dbReference>
<dbReference type="SMART" id="SM00315">
    <property type="entry name" value="RGS"/>
    <property type="match status" value="1"/>
</dbReference>
<reference evidence="4" key="1">
    <citation type="submission" date="2022-08" db="EMBL/GenBank/DDBJ databases">
        <title>Novel sulphate-reducing endosymbionts in the free-living metamonad Anaeramoeba.</title>
        <authorList>
            <person name="Jerlstrom-Hultqvist J."/>
            <person name="Cepicka I."/>
            <person name="Gallot-Lavallee L."/>
            <person name="Salas-Leiva D."/>
            <person name="Curtis B.A."/>
            <person name="Zahonova K."/>
            <person name="Pipaliya S."/>
            <person name="Dacks J."/>
            <person name="Roger A.J."/>
        </authorList>
    </citation>
    <scope>NUCLEOTIDE SEQUENCE</scope>
    <source>
        <strain evidence="4">Busselton2</strain>
    </source>
</reference>
<proteinExistence type="predicted"/>
<dbReference type="CDD" id="cd07440">
    <property type="entry name" value="RGS"/>
    <property type="match status" value="1"/>
</dbReference>
<keyword evidence="2" id="KW-1133">Transmembrane helix</keyword>
<protein>
    <submittedName>
        <fullName evidence="4">Double hit isoform b</fullName>
    </submittedName>
</protein>
<dbReference type="Gene3D" id="1.10.167.10">
    <property type="entry name" value="Regulator of G-protein Signalling 4, domain 2"/>
    <property type="match status" value="1"/>
</dbReference>
<comment type="caution">
    <text evidence="4">The sequence shown here is derived from an EMBL/GenBank/DDBJ whole genome shotgun (WGS) entry which is preliminary data.</text>
</comment>
<feature type="transmembrane region" description="Helical" evidence="2">
    <location>
        <begin position="244"/>
        <end position="261"/>
    </location>
</feature>
<dbReference type="PANTHER" id="PTHR10845">
    <property type="entry name" value="REGULATOR OF G PROTEIN SIGNALING"/>
    <property type="match status" value="1"/>
</dbReference>
<dbReference type="InterPro" id="IPR016137">
    <property type="entry name" value="RGS"/>
</dbReference>
<organism evidence="4 5">
    <name type="scientific">Anaeramoeba flamelloides</name>
    <dbReference type="NCBI Taxonomy" id="1746091"/>
    <lineage>
        <taxon>Eukaryota</taxon>
        <taxon>Metamonada</taxon>
        <taxon>Anaeramoebidae</taxon>
        <taxon>Anaeramoeba</taxon>
    </lineage>
</organism>
<dbReference type="AlphaFoldDB" id="A0AAV7ZZN1"/>
<accession>A0AAV7ZZN1</accession>
<feature type="compositionally biased region" description="Low complexity" evidence="1">
    <location>
        <begin position="461"/>
        <end position="476"/>
    </location>
</feature>
<dbReference type="PRINTS" id="PR01301">
    <property type="entry name" value="RGSPROTEIN"/>
</dbReference>
<feature type="transmembrane region" description="Helical" evidence="2">
    <location>
        <begin position="273"/>
        <end position="292"/>
    </location>
</feature>
<name>A0AAV7ZZN1_9EUKA</name>
<evidence type="ECO:0000256" key="2">
    <source>
        <dbReference type="SAM" id="Phobius"/>
    </source>
</evidence>
<evidence type="ECO:0000313" key="4">
    <source>
        <dbReference type="EMBL" id="KAJ3446704.1"/>
    </source>
</evidence>
<evidence type="ECO:0000259" key="3">
    <source>
        <dbReference type="PROSITE" id="PS50132"/>
    </source>
</evidence>
<feature type="transmembrane region" description="Helical" evidence="2">
    <location>
        <begin position="6"/>
        <end position="27"/>
    </location>
</feature>
<feature type="transmembrane region" description="Helical" evidence="2">
    <location>
        <begin position="39"/>
        <end position="57"/>
    </location>
</feature>
<dbReference type="Proteomes" id="UP001146793">
    <property type="component" value="Unassembled WGS sequence"/>
</dbReference>
<feature type="transmembrane region" description="Helical" evidence="2">
    <location>
        <begin position="172"/>
        <end position="194"/>
    </location>
</feature>
<sequence length="559" mass="64170">MDFYDIYTILFAVATFIGFVLLVMIMLRKKNRIIQARSNTIFFFVILTGVLIGASFVADRPGNEIPTSYYVSIIFLSPGLIWGVFIAHAWRINFIYNTNKDKIQIVKKLSYLMVTENQSFNKFPKNLKNITKKHIDETSSTHVTDNSLDFEKTIPEIEKRILKRRAIFSEKFFFLILTSILVVILLIAIIIFYTRDINRTTRKYSSDKVFLAMLVLLVCSLLGNLIYLLIKIRKIKDPYKIKKEIYGVVMNQIFIIVVFVINQATGNHIRNRLLALLTCFNQYLIVFGYPLYLSFVSDKKSKETINQKESIYPKFLEIINNKSKRIYFVKFCESDYSIENIMFYQASKAYKNSNSKKKRKKLIQKIYKQFISPTAPLQINISSKVSKEIIKEIDNGSVDADLLNAPCKEIMELMYTNTYPLFLDSDFHSNMLIETNNAGLELLNQKSDDIELNSNKDKSDSQSTQNSSTSSTSSSSSDEETKKDQGSSKENDEKKDQDIPKNDNVNEDKDLGEDNNENKEIADPNENENNNKSNSDPRPNSSSLSSSDSSSDSKSDQDN</sequence>
<feature type="region of interest" description="Disordered" evidence="1">
    <location>
        <begin position="451"/>
        <end position="559"/>
    </location>
</feature>
<feature type="compositionally biased region" description="Basic and acidic residues" evidence="1">
    <location>
        <begin position="479"/>
        <end position="509"/>
    </location>
</feature>
<gene>
    <name evidence="4" type="ORF">M0812_08033</name>
</gene>
<keyword evidence="2" id="KW-0472">Membrane</keyword>
<dbReference type="EMBL" id="JANTQA010000019">
    <property type="protein sequence ID" value="KAJ3446704.1"/>
    <property type="molecule type" value="Genomic_DNA"/>
</dbReference>
<feature type="transmembrane region" description="Helical" evidence="2">
    <location>
        <begin position="69"/>
        <end position="90"/>
    </location>
</feature>
<dbReference type="SUPFAM" id="SSF48097">
    <property type="entry name" value="Regulator of G-protein signaling, RGS"/>
    <property type="match status" value="1"/>
</dbReference>
<feature type="compositionally biased region" description="Low complexity" evidence="1">
    <location>
        <begin position="527"/>
        <end position="550"/>
    </location>
</feature>
<feature type="transmembrane region" description="Helical" evidence="2">
    <location>
        <begin position="209"/>
        <end position="232"/>
    </location>
</feature>
<keyword evidence="2" id="KW-0812">Transmembrane</keyword>
<dbReference type="Pfam" id="PF00615">
    <property type="entry name" value="RGS"/>
    <property type="match status" value="1"/>
</dbReference>
<feature type="compositionally biased region" description="Basic and acidic residues" evidence="1">
    <location>
        <begin position="451"/>
        <end position="460"/>
    </location>
</feature>
<evidence type="ECO:0000313" key="5">
    <source>
        <dbReference type="Proteomes" id="UP001146793"/>
    </source>
</evidence>
<dbReference type="InterPro" id="IPR036305">
    <property type="entry name" value="RGS_sf"/>
</dbReference>
<dbReference type="PROSITE" id="PS50132">
    <property type="entry name" value="RGS"/>
    <property type="match status" value="1"/>
</dbReference>
<dbReference type="PANTHER" id="PTHR10845:SF192">
    <property type="entry name" value="DOUBLE HIT, ISOFORM B"/>
    <property type="match status" value="1"/>
</dbReference>
<feature type="domain" description="RGS" evidence="3">
    <location>
        <begin position="314"/>
        <end position="432"/>
    </location>
</feature>
<evidence type="ECO:0000256" key="1">
    <source>
        <dbReference type="SAM" id="MobiDB-lite"/>
    </source>
</evidence>